<protein>
    <submittedName>
        <fullName evidence="3">Nucleotide-binding universal stress UspA family protein</fullName>
    </submittedName>
</protein>
<dbReference type="EMBL" id="JACHNZ010000002">
    <property type="protein sequence ID" value="MBB4630698.1"/>
    <property type="molecule type" value="Genomic_DNA"/>
</dbReference>
<evidence type="ECO:0000313" key="4">
    <source>
        <dbReference type="Proteomes" id="UP000566324"/>
    </source>
</evidence>
<dbReference type="InterPro" id="IPR006016">
    <property type="entry name" value="UspA"/>
</dbReference>
<dbReference type="PANTHER" id="PTHR46268:SF15">
    <property type="entry name" value="UNIVERSAL STRESS PROTEIN HP_0031"/>
    <property type="match status" value="1"/>
</dbReference>
<dbReference type="Pfam" id="PF00582">
    <property type="entry name" value="Usp"/>
    <property type="match status" value="1"/>
</dbReference>
<proteinExistence type="inferred from homology"/>
<dbReference type="AlphaFoldDB" id="A0A7W7F7J5"/>
<accession>A0A7W7F7J5</accession>
<dbReference type="PRINTS" id="PR01438">
    <property type="entry name" value="UNVRSLSTRESS"/>
</dbReference>
<keyword evidence="4" id="KW-1185">Reference proteome</keyword>
<dbReference type="SUPFAM" id="SSF52402">
    <property type="entry name" value="Adenine nucleotide alpha hydrolases-like"/>
    <property type="match status" value="1"/>
</dbReference>
<feature type="domain" description="UspA" evidence="2">
    <location>
        <begin position="162"/>
        <end position="280"/>
    </location>
</feature>
<reference evidence="3 4" key="1">
    <citation type="submission" date="2020-08" db="EMBL/GenBank/DDBJ databases">
        <title>Genomic Encyclopedia of Type Strains, Phase IV (KMG-IV): sequencing the most valuable type-strain genomes for metagenomic binning, comparative biology and taxonomic classification.</title>
        <authorList>
            <person name="Goeker M."/>
        </authorList>
    </citation>
    <scope>NUCLEOTIDE SEQUENCE [LARGE SCALE GENOMIC DNA]</scope>
    <source>
        <strain evidence="3 4">DSM 17328</strain>
    </source>
</reference>
<name>A0A7W7F7J5_9SPHN</name>
<evidence type="ECO:0000259" key="2">
    <source>
        <dbReference type="Pfam" id="PF00582"/>
    </source>
</evidence>
<dbReference type="PANTHER" id="PTHR46268">
    <property type="entry name" value="STRESS RESPONSE PROTEIN NHAX"/>
    <property type="match status" value="1"/>
</dbReference>
<dbReference type="CDD" id="cd00293">
    <property type="entry name" value="USP-like"/>
    <property type="match status" value="1"/>
</dbReference>
<evidence type="ECO:0000313" key="3">
    <source>
        <dbReference type="EMBL" id="MBB4630698.1"/>
    </source>
</evidence>
<sequence length="282" mass="30129">MAFKDVLLQLSSYPEPTPAAAIEQGVGFAETLGAHISALTFKIEIPSTSNVLANALLDIPAMVASERQRSAASAQKLISVFEATATKRGVPHQQTVESCSTSQLAALVTEHARMHDITMIPVGEEVGLQQYVAETVIFGSGRPTIVLPGAPKRSNPLSLNVIGVAWDFSRPAARAVADALPILERAKTVRVVTITQEKTIETRRSAADLAKHLAFRGIEAVLEEEDAAGRTIGQALEDYVSAREIELLVMGAYGHSRLRDFILGGATKTIIAHPPSPVLLSH</sequence>
<gene>
    <name evidence="3" type="ORF">GGQ98_000301</name>
</gene>
<dbReference type="InterPro" id="IPR006015">
    <property type="entry name" value="Universal_stress_UspA"/>
</dbReference>
<dbReference type="RefSeq" id="WP_184064059.1">
    <property type="nucleotide sequence ID" value="NZ_JACHNZ010000002.1"/>
</dbReference>
<dbReference type="Gene3D" id="3.40.50.12370">
    <property type="match status" value="1"/>
</dbReference>
<dbReference type="Proteomes" id="UP000566324">
    <property type="component" value="Unassembled WGS sequence"/>
</dbReference>
<evidence type="ECO:0000256" key="1">
    <source>
        <dbReference type="ARBA" id="ARBA00008791"/>
    </source>
</evidence>
<comment type="caution">
    <text evidence="3">The sequence shown here is derived from an EMBL/GenBank/DDBJ whole genome shotgun (WGS) entry which is preliminary data.</text>
</comment>
<organism evidence="3 4">
    <name type="scientific">Sphingosinicella soli</name>
    <dbReference type="NCBI Taxonomy" id="333708"/>
    <lineage>
        <taxon>Bacteria</taxon>
        <taxon>Pseudomonadati</taxon>
        <taxon>Pseudomonadota</taxon>
        <taxon>Alphaproteobacteria</taxon>
        <taxon>Sphingomonadales</taxon>
        <taxon>Sphingosinicellaceae</taxon>
        <taxon>Sphingosinicella</taxon>
    </lineage>
</organism>
<comment type="similarity">
    <text evidence="1">Belongs to the universal stress protein A family.</text>
</comment>